<organism evidence="1 2">
    <name type="scientific">Paxillus rubicundulus Ve08.2h10</name>
    <dbReference type="NCBI Taxonomy" id="930991"/>
    <lineage>
        <taxon>Eukaryota</taxon>
        <taxon>Fungi</taxon>
        <taxon>Dikarya</taxon>
        <taxon>Basidiomycota</taxon>
        <taxon>Agaricomycotina</taxon>
        <taxon>Agaricomycetes</taxon>
        <taxon>Agaricomycetidae</taxon>
        <taxon>Boletales</taxon>
        <taxon>Paxilineae</taxon>
        <taxon>Paxillaceae</taxon>
        <taxon>Paxillus</taxon>
    </lineage>
</organism>
<dbReference type="InParanoid" id="A0A0D0BYR6"/>
<keyword evidence="2" id="KW-1185">Reference proteome</keyword>
<gene>
    <name evidence="1" type="ORF">PAXRUDRAFT_18310</name>
</gene>
<reference evidence="2" key="2">
    <citation type="submission" date="2015-01" db="EMBL/GenBank/DDBJ databases">
        <title>Evolutionary Origins and Diversification of the Mycorrhizal Mutualists.</title>
        <authorList>
            <consortium name="DOE Joint Genome Institute"/>
            <consortium name="Mycorrhizal Genomics Consortium"/>
            <person name="Kohler A."/>
            <person name="Kuo A."/>
            <person name="Nagy L.G."/>
            <person name="Floudas D."/>
            <person name="Copeland A."/>
            <person name="Barry K.W."/>
            <person name="Cichocki N."/>
            <person name="Veneault-Fourrey C."/>
            <person name="LaButti K."/>
            <person name="Lindquist E.A."/>
            <person name="Lipzen A."/>
            <person name="Lundell T."/>
            <person name="Morin E."/>
            <person name="Murat C."/>
            <person name="Riley R."/>
            <person name="Ohm R."/>
            <person name="Sun H."/>
            <person name="Tunlid A."/>
            <person name="Henrissat B."/>
            <person name="Grigoriev I.V."/>
            <person name="Hibbett D.S."/>
            <person name="Martin F."/>
        </authorList>
    </citation>
    <scope>NUCLEOTIDE SEQUENCE [LARGE SCALE GENOMIC DNA]</scope>
    <source>
        <strain evidence="2">Ve08.2h10</strain>
    </source>
</reference>
<sequence>MPIKDLFTVLPDFRKQFHDMTTMNQVTVAPTTHVNKLSMRLLKSNNGLIVASVSKSGLV</sequence>
<dbReference type="Proteomes" id="UP000054538">
    <property type="component" value="Unassembled WGS sequence"/>
</dbReference>
<protein>
    <submittedName>
        <fullName evidence="1">Uncharacterized protein</fullName>
    </submittedName>
</protein>
<dbReference type="EMBL" id="KN827561">
    <property type="protein sequence ID" value="KIK76302.1"/>
    <property type="molecule type" value="Genomic_DNA"/>
</dbReference>
<evidence type="ECO:0000313" key="1">
    <source>
        <dbReference type="EMBL" id="KIK76302.1"/>
    </source>
</evidence>
<dbReference type="AlphaFoldDB" id="A0A0D0BYR6"/>
<dbReference type="OrthoDB" id="2684738at2759"/>
<evidence type="ECO:0000313" key="2">
    <source>
        <dbReference type="Proteomes" id="UP000054538"/>
    </source>
</evidence>
<reference evidence="1 2" key="1">
    <citation type="submission" date="2014-04" db="EMBL/GenBank/DDBJ databases">
        <authorList>
            <consortium name="DOE Joint Genome Institute"/>
            <person name="Kuo A."/>
            <person name="Kohler A."/>
            <person name="Jargeat P."/>
            <person name="Nagy L.G."/>
            <person name="Floudas D."/>
            <person name="Copeland A."/>
            <person name="Barry K.W."/>
            <person name="Cichocki N."/>
            <person name="Veneault-Fourrey C."/>
            <person name="LaButti K."/>
            <person name="Lindquist E.A."/>
            <person name="Lipzen A."/>
            <person name="Lundell T."/>
            <person name="Morin E."/>
            <person name="Murat C."/>
            <person name="Sun H."/>
            <person name="Tunlid A."/>
            <person name="Henrissat B."/>
            <person name="Grigoriev I.V."/>
            <person name="Hibbett D.S."/>
            <person name="Martin F."/>
            <person name="Nordberg H.P."/>
            <person name="Cantor M.N."/>
            <person name="Hua S.X."/>
        </authorList>
    </citation>
    <scope>NUCLEOTIDE SEQUENCE [LARGE SCALE GENOMIC DNA]</scope>
    <source>
        <strain evidence="1 2">Ve08.2h10</strain>
    </source>
</reference>
<dbReference type="HOGENOM" id="CLU_2961495_0_0_1"/>
<proteinExistence type="predicted"/>
<accession>A0A0D0BYR6</accession>
<name>A0A0D0BYR6_9AGAM</name>